<gene>
    <name evidence="1" type="ORF">GCM10012278_05310</name>
</gene>
<reference evidence="1" key="1">
    <citation type="journal article" date="2014" name="Int. J. Syst. Evol. Microbiol.">
        <title>Complete genome sequence of Corynebacterium casei LMG S-19264T (=DSM 44701T), isolated from a smear-ripened cheese.</title>
        <authorList>
            <consortium name="US DOE Joint Genome Institute (JGI-PGF)"/>
            <person name="Walter F."/>
            <person name="Albersmeier A."/>
            <person name="Kalinowski J."/>
            <person name="Ruckert C."/>
        </authorList>
    </citation>
    <scope>NUCLEOTIDE SEQUENCE</scope>
    <source>
        <strain evidence="1">CGMCC 4.7430</strain>
    </source>
</reference>
<dbReference type="EMBL" id="BMNK01000001">
    <property type="protein sequence ID" value="GGP01565.1"/>
    <property type="molecule type" value="Genomic_DNA"/>
</dbReference>
<keyword evidence="2" id="KW-1185">Reference proteome</keyword>
<dbReference type="AlphaFoldDB" id="A0A917ZZ37"/>
<dbReference type="Proteomes" id="UP000660745">
    <property type="component" value="Unassembled WGS sequence"/>
</dbReference>
<protein>
    <submittedName>
        <fullName evidence="1">Uncharacterized protein</fullName>
    </submittedName>
</protein>
<name>A0A917ZZ37_9ACTN</name>
<sequence length="163" mass="18668">MEMQVWASLLGVLLGGLMSYLAQFTTVRLTGRNEEKRQAAQRAEARRSEQLELLREFITITQEGIRIAEERDQAPDWNAAGTPEWLAKARSVIDRLWVAERMIQVLFRPQMYQLARAYATAVDHVLWRLPDQIAAEGSMWDHLRGPQHAFLEAARTEVGSQHA</sequence>
<accession>A0A917ZZ37</accession>
<reference evidence="1" key="2">
    <citation type="submission" date="2020-09" db="EMBL/GenBank/DDBJ databases">
        <authorList>
            <person name="Sun Q."/>
            <person name="Zhou Y."/>
        </authorList>
    </citation>
    <scope>NUCLEOTIDE SEQUENCE</scope>
    <source>
        <strain evidence="1">CGMCC 4.7430</strain>
    </source>
</reference>
<evidence type="ECO:0000313" key="2">
    <source>
        <dbReference type="Proteomes" id="UP000660745"/>
    </source>
</evidence>
<comment type="caution">
    <text evidence="1">The sequence shown here is derived from an EMBL/GenBank/DDBJ whole genome shotgun (WGS) entry which is preliminary data.</text>
</comment>
<evidence type="ECO:0000313" key="1">
    <source>
        <dbReference type="EMBL" id="GGP01565.1"/>
    </source>
</evidence>
<dbReference type="RefSeq" id="WP_189136820.1">
    <property type="nucleotide sequence ID" value="NZ_BMNK01000001.1"/>
</dbReference>
<organism evidence="1 2">
    <name type="scientific">Nonomuraea glycinis</name>
    <dbReference type="NCBI Taxonomy" id="2047744"/>
    <lineage>
        <taxon>Bacteria</taxon>
        <taxon>Bacillati</taxon>
        <taxon>Actinomycetota</taxon>
        <taxon>Actinomycetes</taxon>
        <taxon>Streptosporangiales</taxon>
        <taxon>Streptosporangiaceae</taxon>
        <taxon>Nonomuraea</taxon>
    </lineage>
</organism>
<proteinExistence type="predicted"/>